<dbReference type="AlphaFoldDB" id="A0A087UMS5"/>
<dbReference type="EMBL" id="KK120609">
    <property type="protein sequence ID" value="KFM78664.1"/>
    <property type="molecule type" value="Genomic_DNA"/>
</dbReference>
<dbReference type="Proteomes" id="UP000054359">
    <property type="component" value="Unassembled WGS sequence"/>
</dbReference>
<accession>A0A087UMS5</accession>
<evidence type="ECO:0000313" key="1">
    <source>
        <dbReference type="EMBL" id="KFM78664.1"/>
    </source>
</evidence>
<protein>
    <submittedName>
        <fullName evidence="1">Uncharacterized protein</fullName>
    </submittedName>
</protein>
<evidence type="ECO:0000313" key="2">
    <source>
        <dbReference type="Proteomes" id="UP000054359"/>
    </source>
</evidence>
<sequence length="69" mass="7862">MVEDWRVVIGVGYLNGQNSFRKLSSIISSYSDLMNILSFSIQRLAEIKSSSQRIQTEFVVLFFINKGIS</sequence>
<name>A0A087UMS5_STEMI</name>
<reference evidence="1 2" key="1">
    <citation type="submission" date="2013-11" db="EMBL/GenBank/DDBJ databases">
        <title>Genome sequencing of Stegodyphus mimosarum.</title>
        <authorList>
            <person name="Bechsgaard J."/>
        </authorList>
    </citation>
    <scope>NUCLEOTIDE SEQUENCE [LARGE SCALE GENOMIC DNA]</scope>
</reference>
<gene>
    <name evidence="1" type="ORF">X975_13159</name>
</gene>
<feature type="non-terminal residue" evidence="1">
    <location>
        <position position="69"/>
    </location>
</feature>
<proteinExistence type="predicted"/>
<keyword evidence="2" id="KW-1185">Reference proteome</keyword>
<organism evidence="1 2">
    <name type="scientific">Stegodyphus mimosarum</name>
    <name type="common">African social velvet spider</name>
    <dbReference type="NCBI Taxonomy" id="407821"/>
    <lineage>
        <taxon>Eukaryota</taxon>
        <taxon>Metazoa</taxon>
        <taxon>Ecdysozoa</taxon>
        <taxon>Arthropoda</taxon>
        <taxon>Chelicerata</taxon>
        <taxon>Arachnida</taxon>
        <taxon>Araneae</taxon>
        <taxon>Araneomorphae</taxon>
        <taxon>Entelegynae</taxon>
        <taxon>Eresoidea</taxon>
        <taxon>Eresidae</taxon>
        <taxon>Stegodyphus</taxon>
    </lineage>
</organism>